<accession>A0A6L2LJF4</accession>
<dbReference type="EMBL" id="BKCJ010004474">
    <property type="protein sequence ID" value="GEU61250.1"/>
    <property type="molecule type" value="Genomic_DNA"/>
</dbReference>
<protein>
    <submittedName>
        <fullName evidence="1">Uncharacterized protein</fullName>
    </submittedName>
</protein>
<dbReference type="AlphaFoldDB" id="A0A6L2LJF4"/>
<proteinExistence type="predicted"/>
<evidence type="ECO:0000313" key="1">
    <source>
        <dbReference type="EMBL" id="GEU61250.1"/>
    </source>
</evidence>
<name>A0A6L2LJF4_TANCI</name>
<reference evidence="1" key="1">
    <citation type="journal article" date="2019" name="Sci. Rep.">
        <title>Draft genome of Tanacetum cinerariifolium, the natural source of mosquito coil.</title>
        <authorList>
            <person name="Yamashiro T."/>
            <person name="Shiraishi A."/>
            <person name="Satake H."/>
            <person name="Nakayama K."/>
        </authorList>
    </citation>
    <scope>NUCLEOTIDE SEQUENCE</scope>
</reference>
<sequence length="257" mass="29303">MAPLPHYDLRHPWADTRLRDMTRVLYTVTSRDRLSMIYTGDDGQTLFTSHAQRRLFEIRGPLVREFMMELFSTCRMSDTEMRLNVADTLWAGFRAYWQGSERVILDKGDLRDYWMEISSDRDFLGPAPLMGQALEKMAGVDLFSLCNMDQGTANIPYILAQYLFRHAEGRKRGARLSEGHFIGRLASHFGLVSDQGLRGLSVVSSELIAAEDAPVVDEGAHAVPTLAHALQPPPPAPRHRTMTQRLERLEDEMRELR</sequence>
<comment type="caution">
    <text evidence="1">The sequence shown here is derived from an EMBL/GenBank/DDBJ whole genome shotgun (WGS) entry which is preliminary data.</text>
</comment>
<organism evidence="1">
    <name type="scientific">Tanacetum cinerariifolium</name>
    <name type="common">Dalmatian daisy</name>
    <name type="synonym">Chrysanthemum cinerariifolium</name>
    <dbReference type="NCBI Taxonomy" id="118510"/>
    <lineage>
        <taxon>Eukaryota</taxon>
        <taxon>Viridiplantae</taxon>
        <taxon>Streptophyta</taxon>
        <taxon>Embryophyta</taxon>
        <taxon>Tracheophyta</taxon>
        <taxon>Spermatophyta</taxon>
        <taxon>Magnoliopsida</taxon>
        <taxon>eudicotyledons</taxon>
        <taxon>Gunneridae</taxon>
        <taxon>Pentapetalae</taxon>
        <taxon>asterids</taxon>
        <taxon>campanulids</taxon>
        <taxon>Asterales</taxon>
        <taxon>Asteraceae</taxon>
        <taxon>Asteroideae</taxon>
        <taxon>Anthemideae</taxon>
        <taxon>Anthemidinae</taxon>
        <taxon>Tanacetum</taxon>
    </lineage>
</organism>
<gene>
    <name evidence="1" type="ORF">Tci_033228</name>
</gene>